<dbReference type="Proteomes" id="UP000020077">
    <property type="component" value="Unassembled WGS sequence"/>
</dbReference>
<evidence type="ECO:0000313" key="2">
    <source>
        <dbReference type="Proteomes" id="UP000020077"/>
    </source>
</evidence>
<sequence length="137" mass="14909">MTRIEFLVHLAWHRWPAHDLPVVVAAAKRDDAIAADIDRAKYFHLAIEVEHCGDDAEKNAMRILQCAGDDQAGPACGARNDHFGEHQAGLRLVLQEAKVISVGDIGGCRMGPIRAVPQIAAAVENPQTGQIIEMQQV</sequence>
<organism evidence="1 2">
    <name type="scientific">Candidatus Accumulibacter phosphatis</name>
    <dbReference type="NCBI Taxonomy" id="327160"/>
    <lineage>
        <taxon>Bacteria</taxon>
        <taxon>Pseudomonadati</taxon>
        <taxon>Pseudomonadota</taxon>
        <taxon>Betaproteobacteria</taxon>
        <taxon>Candidatus Accumulibacter</taxon>
    </lineage>
</organism>
<proteinExistence type="predicted"/>
<gene>
    <name evidence="1" type="ORF">AW09_002038</name>
</gene>
<evidence type="ECO:0000313" key="1">
    <source>
        <dbReference type="EMBL" id="KFB72755.1"/>
    </source>
</evidence>
<name>A0A080LY01_9PROT</name>
<protein>
    <submittedName>
        <fullName evidence="1">Uncharacterized protein</fullName>
    </submittedName>
</protein>
<accession>A0A080LY01</accession>
<reference evidence="1 2" key="1">
    <citation type="submission" date="2014-02" db="EMBL/GenBank/DDBJ databases">
        <title>Expanding our view of genomic diversity in Candidatus Accumulibacter clades.</title>
        <authorList>
            <person name="Skennerton C.T."/>
            <person name="Barr J.J."/>
            <person name="Slater F.R."/>
            <person name="Bond P.L."/>
            <person name="Tyson G.W."/>
        </authorList>
    </citation>
    <scope>NUCLEOTIDE SEQUENCE [LARGE SCALE GENOMIC DNA]</scope>
    <source>
        <strain evidence="2">BA-91</strain>
    </source>
</reference>
<dbReference type="AlphaFoldDB" id="A0A080LY01"/>
<comment type="caution">
    <text evidence="1">The sequence shown here is derived from an EMBL/GenBank/DDBJ whole genome shotgun (WGS) entry which is preliminary data.</text>
</comment>
<dbReference type="EMBL" id="JDVG02000340">
    <property type="protein sequence ID" value="KFB72755.1"/>
    <property type="molecule type" value="Genomic_DNA"/>
</dbReference>